<evidence type="ECO:0000256" key="9">
    <source>
        <dbReference type="ARBA" id="ARBA00044991"/>
    </source>
</evidence>
<feature type="binding site" evidence="12">
    <location>
        <position position="21"/>
    </location>
    <ligand>
        <name>Mg(2+)</name>
        <dbReference type="ChEBI" id="CHEBI:18420"/>
    </ligand>
</feature>
<dbReference type="InterPro" id="IPR023198">
    <property type="entry name" value="PGP-like_dom2"/>
</dbReference>
<dbReference type="InterPro" id="IPR010976">
    <property type="entry name" value="B-phosphoglucomutase_hydrolase"/>
</dbReference>
<dbReference type="SFLD" id="SFLDG01135">
    <property type="entry name" value="C1.5.6:_HAD__Beta-PGM__Phospha"/>
    <property type="match status" value="1"/>
</dbReference>
<dbReference type="Gene3D" id="1.10.150.240">
    <property type="entry name" value="Putative phosphatase, domain 2"/>
    <property type="match status" value="1"/>
</dbReference>
<evidence type="ECO:0000256" key="4">
    <source>
        <dbReference type="ARBA" id="ARBA00022842"/>
    </source>
</evidence>
<evidence type="ECO:0000256" key="5">
    <source>
        <dbReference type="ARBA" id="ARBA00023235"/>
    </source>
</evidence>
<evidence type="ECO:0000256" key="12">
    <source>
        <dbReference type="PIRSR" id="PIRSR610972-3"/>
    </source>
</evidence>
<dbReference type="PANTHER" id="PTHR46193">
    <property type="entry name" value="6-PHOSPHOGLUCONATE PHOSPHATASE"/>
    <property type="match status" value="1"/>
</dbReference>
<dbReference type="Pfam" id="PF00702">
    <property type="entry name" value="Hydrolase"/>
    <property type="match status" value="1"/>
</dbReference>
<evidence type="ECO:0000256" key="7">
    <source>
        <dbReference type="ARBA" id="ARBA00044926"/>
    </source>
</evidence>
<dbReference type="InterPro" id="IPR036412">
    <property type="entry name" value="HAD-like_sf"/>
</dbReference>
<comment type="similarity">
    <text evidence="1">Belongs to the HAD-like hydrolase superfamily. CbbY/CbbZ/Gph/YieH family.</text>
</comment>
<dbReference type="InterPro" id="IPR010972">
    <property type="entry name" value="Beta-PGM"/>
</dbReference>
<keyword evidence="3 12" id="KW-0479">Metal-binding</keyword>
<dbReference type="SFLD" id="SFLDG01129">
    <property type="entry name" value="C1.5:_HAD__Beta-PGM__Phosphata"/>
    <property type="match status" value="1"/>
</dbReference>
<dbReference type="PANTHER" id="PTHR46193:SF18">
    <property type="entry name" value="HEXITOL PHOSPHATASE B"/>
    <property type="match status" value="1"/>
</dbReference>
<comment type="caution">
    <text evidence="14">The sequence shown here is derived from an EMBL/GenBank/DDBJ whole genome shotgun (WGS) entry which is preliminary data.</text>
</comment>
<dbReference type="InterPro" id="IPR051600">
    <property type="entry name" value="Beta-PGM-like"/>
</dbReference>
<keyword evidence="6" id="KW-0119">Carbohydrate metabolism</keyword>
<dbReference type="NCBIfam" id="TIGR02009">
    <property type="entry name" value="PGMB-YQAB-SF"/>
    <property type="match status" value="1"/>
</dbReference>
<dbReference type="GO" id="GO:0005975">
    <property type="term" value="P:carbohydrate metabolic process"/>
    <property type="evidence" value="ECO:0007669"/>
    <property type="project" value="InterPro"/>
</dbReference>
<dbReference type="Gene3D" id="3.40.50.1000">
    <property type="entry name" value="HAD superfamily/HAD-like"/>
    <property type="match status" value="1"/>
</dbReference>
<feature type="binding site" evidence="11">
    <location>
        <position position="157"/>
    </location>
    <ligand>
        <name>substrate</name>
    </ligand>
</feature>
<evidence type="ECO:0000313" key="15">
    <source>
        <dbReference type="Proteomes" id="UP000180057"/>
    </source>
</evidence>
<feature type="binding site" evidence="11">
    <location>
        <begin position="126"/>
        <end position="130"/>
    </location>
    <ligand>
        <name>substrate</name>
    </ligand>
</feature>
<sequence>MIEIRKGDTVRDRALQAVIFDLDGVIANTVEHYYHAGKRLADEINIPYDRELNQKVQGLNRYKQVEIMLGDKFKDYSEEEIRELGDRRSHYYLEKITTFSSKDVLPGMVDFLIELKEKQIKTALASASSNAFEVVDKLDVRKYLDIIVDIKKINNGKPDPEIFLTAANLLNVKPINCVAIEDGEAGLTGILQTDMFSIGVGEHEAMRKADWRVMSTDEITLNRLLHEWENKPSVKLLTTK</sequence>
<feature type="binding site" evidence="11">
    <location>
        <begin position="21"/>
        <end position="23"/>
    </location>
    <ligand>
        <name>substrate</name>
    </ligand>
</feature>
<feature type="active site" description="Nucleophile" evidence="10">
    <location>
        <position position="21"/>
    </location>
</feature>
<evidence type="ECO:0000256" key="2">
    <source>
        <dbReference type="ARBA" id="ARBA00022553"/>
    </source>
</evidence>
<evidence type="ECO:0000256" key="11">
    <source>
        <dbReference type="PIRSR" id="PIRSR610972-2"/>
    </source>
</evidence>
<feature type="site" description="Important for catalytic activity and assists the phosphoryl transfer reaction to Asp8 by balancing charge and orienting the reacting groups" evidence="13">
    <location>
        <position position="157"/>
    </location>
</feature>
<keyword evidence="2" id="KW-0597">Phosphoprotein</keyword>
<dbReference type="GO" id="GO:0008801">
    <property type="term" value="F:beta-phosphoglucomutase activity"/>
    <property type="evidence" value="ECO:0007669"/>
    <property type="project" value="UniProtKB-EC"/>
</dbReference>
<keyword evidence="4 12" id="KW-0460">Magnesium</keyword>
<reference evidence="14 15" key="1">
    <citation type="submission" date="2016-10" db="EMBL/GenBank/DDBJ databases">
        <title>Draft genome sequences of four alkaliphilic bacteria belonging to the Anaerobacillus genus.</title>
        <authorList>
            <person name="Bassil N.M."/>
            <person name="Lloyd J.R."/>
        </authorList>
    </citation>
    <scope>NUCLEOTIDE SEQUENCE [LARGE SCALE GENOMIC DNA]</scope>
    <source>
        <strain evidence="14 15">DSM 22531</strain>
    </source>
</reference>
<feature type="binding site" evidence="11">
    <location>
        <begin position="56"/>
        <end position="61"/>
    </location>
    <ligand>
        <name>substrate</name>
    </ligand>
</feature>
<dbReference type="PRINTS" id="PR00413">
    <property type="entry name" value="HADHALOGNASE"/>
</dbReference>
<dbReference type="SFLD" id="SFLDS00003">
    <property type="entry name" value="Haloacid_Dehalogenase"/>
    <property type="match status" value="1"/>
</dbReference>
<comment type="cofactor">
    <cofactor evidence="12">
        <name>Mg(2+)</name>
        <dbReference type="ChEBI" id="CHEBI:18420"/>
    </cofactor>
    <text evidence="12">Binds 2 magnesium ions per subunit.</text>
</comment>
<dbReference type="STRING" id="472963.BKP45_03880"/>
<gene>
    <name evidence="14" type="ORF">BKP45_03880</name>
</gene>
<keyword evidence="5" id="KW-0413">Isomerase</keyword>
<evidence type="ECO:0000256" key="1">
    <source>
        <dbReference type="ARBA" id="ARBA00006171"/>
    </source>
</evidence>
<dbReference type="NCBIfam" id="TIGR01990">
    <property type="entry name" value="bPGM"/>
    <property type="match status" value="1"/>
</dbReference>
<dbReference type="EMBL" id="MLQS01000001">
    <property type="protein sequence ID" value="OIJ21844.1"/>
    <property type="molecule type" value="Genomic_DNA"/>
</dbReference>
<dbReference type="InterPro" id="IPR006439">
    <property type="entry name" value="HAD-SF_hydro_IA"/>
</dbReference>
<dbReference type="EC" id="5.4.2.6" evidence="8"/>
<feature type="active site" description="Proton donor/acceptor" evidence="10">
    <location>
        <position position="23"/>
    </location>
</feature>
<accession>A0A1S2MB83</accession>
<evidence type="ECO:0000313" key="14">
    <source>
        <dbReference type="EMBL" id="OIJ21844.1"/>
    </source>
</evidence>
<feature type="site" description="Important for catalytic activity and assists the phosphoryl transfer reaction to Asp8 by balancing charge and orienting the reacting groups" evidence="13">
    <location>
        <position position="126"/>
    </location>
</feature>
<evidence type="ECO:0000256" key="6">
    <source>
        <dbReference type="ARBA" id="ARBA00023277"/>
    </source>
</evidence>
<dbReference type="SUPFAM" id="SSF56784">
    <property type="entry name" value="HAD-like"/>
    <property type="match status" value="1"/>
</dbReference>
<dbReference type="OrthoDB" id="9797743at2"/>
<proteinExistence type="inferred from homology"/>
<evidence type="ECO:0000256" key="13">
    <source>
        <dbReference type="PIRSR" id="PIRSR610972-4"/>
    </source>
</evidence>
<feature type="binding site" evidence="12">
    <location>
        <position position="23"/>
    </location>
    <ligand>
        <name>Mg(2+)</name>
        <dbReference type="ChEBI" id="CHEBI:18420"/>
    </ligand>
</feature>
<feature type="binding site" evidence="12">
    <location>
        <position position="181"/>
    </location>
    <ligand>
        <name>Mg(2+)</name>
        <dbReference type="ChEBI" id="CHEBI:18420"/>
    </ligand>
</feature>
<evidence type="ECO:0000256" key="10">
    <source>
        <dbReference type="PIRSR" id="PIRSR610972-1"/>
    </source>
</evidence>
<name>A0A1S2MB83_9BACI</name>
<keyword evidence="15" id="KW-1185">Reference proteome</keyword>
<dbReference type="GO" id="GO:0000287">
    <property type="term" value="F:magnesium ion binding"/>
    <property type="evidence" value="ECO:0007669"/>
    <property type="project" value="InterPro"/>
</dbReference>
<dbReference type="AlphaFoldDB" id="A0A1S2MB83"/>
<protein>
    <recommendedName>
        <fullName evidence="9">Beta-phosphoglucomutase</fullName>
        <ecNumber evidence="8">5.4.2.6</ecNumber>
    </recommendedName>
</protein>
<dbReference type="Proteomes" id="UP000180057">
    <property type="component" value="Unassembled WGS sequence"/>
</dbReference>
<organism evidence="14 15">
    <name type="scientific">Anaerobacillus alkalidiazotrophicus</name>
    <dbReference type="NCBI Taxonomy" id="472963"/>
    <lineage>
        <taxon>Bacteria</taxon>
        <taxon>Bacillati</taxon>
        <taxon>Bacillota</taxon>
        <taxon>Bacilli</taxon>
        <taxon>Bacillales</taxon>
        <taxon>Bacillaceae</taxon>
        <taxon>Anaerobacillus</taxon>
    </lineage>
</organism>
<dbReference type="InterPro" id="IPR023214">
    <property type="entry name" value="HAD_sf"/>
</dbReference>
<dbReference type="NCBIfam" id="TIGR01509">
    <property type="entry name" value="HAD-SF-IA-v3"/>
    <property type="match status" value="1"/>
</dbReference>
<feature type="binding site" evidence="12">
    <location>
        <position position="182"/>
    </location>
    <ligand>
        <name>Mg(2+)</name>
        <dbReference type="ChEBI" id="CHEBI:18420"/>
    </ligand>
</feature>
<evidence type="ECO:0000256" key="8">
    <source>
        <dbReference type="ARBA" id="ARBA00044968"/>
    </source>
</evidence>
<evidence type="ECO:0000256" key="3">
    <source>
        <dbReference type="ARBA" id="ARBA00022723"/>
    </source>
</evidence>
<comment type="catalytic activity">
    <reaction evidence="7">
        <text>beta-D-glucose 1-phosphate = beta-D-glucose 6-phosphate</text>
        <dbReference type="Rhea" id="RHEA:20113"/>
        <dbReference type="ChEBI" id="CHEBI:57684"/>
        <dbReference type="ChEBI" id="CHEBI:58247"/>
        <dbReference type="EC" id="5.4.2.6"/>
    </reaction>
</comment>